<keyword evidence="4" id="KW-0964">Secreted</keyword>
<dbReference type="InterPro" id="IPR017957">
    <property type="entry name" value="P_trefoil_CS"/>
</dbReference>
<accession>A0A3Q3DWF7</accession>
<keyword evidence="8" id="KW-1133">Transmembrane helix</keyword>
<comment type="subcellular location">
    <subcellularLocation>
        <location evidence="1">Cell membrane</location>
        <topology evidence="1">Single-pass type I membrane protein</topology>
    </subcellularLocation>
    <subcellularLocation>
        <location evidence="14">Zona pellucida</location>
    </subcellularLocation>
</comment>
<dbReference type="Gene3D" id="2.60.40.4100">
    <property type="entry name" value="Zona pellucida, ZP-C domain"/>
    <property type="match status" value="1"/>
</dbReference>
<dbReference type="PROSITE" id="PS00025">
    <property type="entry name" value="P_TREFOIL_1"/>
    <property type="match status" value="1"/>
</dbReference>
<evidence type="ECO:0000259" key="23">
    <source>
        <dbReference type="PROSITE" id="PS51448"/>
    </source>
</evidence>
<evidence type="ECO:0000256" key="19">
    <source>
        <dbReference type="PROSITE-ProRule" id="PRU00779"/>
    </source>
</evidence>
<evidence type="ECO:0000256" key="3">
    <source>
        <dbReference type="ARBA" id="ARBA00022475"/>
    </source>
</evidence>
<keyword evidence="9" id="KW-0472">Membrane</keyword>
<feature type="region of interest" description="Disordered" evidence="20">
    <location>
        <begin position="44"/>
        <end position="84"/>
    </location>
</feature>
<dbReference type="Gene3D" id="2.60.40.3210">
    <property type="entry name" value="Zona pellucida, ZP-N domain"/>
    <property type="match status" value="1"/>
</dbReference>
<dbReference type="InterPro" id="IPR055355">
    <property type="entry name" value="ZP-C"/>
</dbReference>
<dbReference type="GO" id="GO:0035804">
    <property type="term" value="F:structural constituent of egg coat"/>
    <property type="evidence" value="ECO:0007669"/>
    <property type="project" value="TreeGrafter"/>
</dbReference>
<dbReference type="SUPFAM" id="SSF57492">
    <property type="entry name" value="Trefoil"/>
    <property type="match status" value="1"/>
</dbReference>
<evidence type="ECO:0000256" key="20">
    <source>
        <dbReference type="SAM" id="MobiDB-lite"/>
    </source>
</evidence>
<dbReference type="InterPro" id="IPR000519">
    <property type="entry name" value="P_trefoil_dom"/>
</dbReference>
<dbReference type="Pfam" id="PF23344">
    <property type="entry name" value="ZP-N"/>
    <property type="match status" value="1"/>
</dbReference>
<dbReference type="InterPro" id="IPR055356">
    <property type="entry name" value="ZP-N"/>
</dbReference>
<evidence type="ECO:0000256" key="16">
    <source>
        <dbReference type="ARBA" id="ARBA00040238"/>
    </source>
</evidence>
<feature type="signal peptide" evidence="21">
    <location>
        <begin position="1"/>
        <end position="26"/>
    </location>
</feature>
<dbReference type="GO" id="GO:0007339">
    <property type="term" value="P:binding of sperm to zona pellucida"/>
    <property type="evidence" value="ECO:0007669"/>
    <property type="project" value="TreeGrafter"/>
</dbReference>
<dbReference type="PANTHER" id="PTHR23343">
    <property type="entry name" value="ZONA PELLUCIDA SPERM-BINDING PROTEIN"/>
    <property type="match status" value="1"/>
</dbReference>
<evidence type="ECO:0000256" key="2">
    <source>
        <dbReference type="ARBA" id="ARBA00010863"/>
    </source>
</evidence>
<dbReference type="Proteomes" id="UP000264820">
    <property type="component" value="Unplaced"/>
</dbReference>
<evidence type="ECO:0000256" key="13">
    <source>
        <dbReference type="ARBA" id="ARBA00023279"/>
    </source>
</evidence>
<evidence type="ECO:0000256" key="12">
    <source>
        <dbReference type="ARBA" id="ARBA00023180"/>
    </source>
</evidence>
<evidence type="ECO:0000256" key="6">
    <source>
        <dbReference type="ARBA" id="ARBA00022685"/>
    </source>
</evidence>
<feature type="compositionally biased region" description="Polar residues" evidence="20">
    <location>
        <begin position="154"/>
        <end position="166"/>
    </location>
</feature>
<keyword evidence="13" id="KW-0278">Fertilization</keyword>
<dbReference type="Ensembl" id="ENSHCOT00000001408.1">
    <property type="protein sequence ID" value="ENSHCOP00000022311.1"/>
    <property type="gene ID" value="ENSHCOG00000011260.1"/>
</dbReference>
<comment type="similarity">
    <text evidence="2">Belongs to the ZP domain family. ZPB subfamily.</text>
</comment>
<feature type="compositionally biased region" description="Pro residues" evidence="20">
    <location>
        <begin position="107"/>
        <end position="124"/>
    </location>
</feature>
<keyword evidence="10 19" id="KW-1015">Disulfide bond</keyword>
<sequence length="805" mass="89435">MIKRWSATSFVALALLLCYTGTKVDAWTPPSGFLPNLPDPTYIRPYHPHHPPNPNPYPKPSLPKPPAHNKPFHSGPPHLLDHVSPPYAPVGSNFPFATPNVHPWPFLPLPSSQNPPAPQKPPSGDPHNPLGSGPYVFLKPPYEPLPPNPKPPSWTYSSSSQDSGENPSDHLGQPPWFSPPNPVPYKPTVPPSGDPHNPLGSGPYVFLKPPYEPLPPNPKPPSWAYSSSSQDPGEKPSDQLGKPPWFNPPNPVLYNPTVPVYSPFNPPVPEPPNVKPPNDQIRRPLLYYDYLQYFPNPSLPRVPVVPSYHVPSGPSKPHNPNRSSPPEQPQKTPSLSKPSFPSSPPINRGPKYQDAKQKNALPRGYSDQDYFRDPQLQQPGKQTPVPYDPRVKDPNLQDCDVTGVQRIRCGSLDISAAECEAISCCHDGQNCYFGKSVTVQCTKDAQFILVVARDATLPNIDINTISLLANGPGCTQIDSNSAFSIYQFPVSACGSVIMEDAGKIIYENRMTSSYEISVGPLGAITRDSSYELLFQCRYTATSVETLIAEMLPYQRPRFSVSALGPINVQLRLGNGLCLIKGCNEAEVAFNSFYTDADFPVSKVLRDNVYVEVKLMDRTDPNLVLTLGRCWTTTSANPHSMPQWDLLINGCPNLDDRYTAIQVPVHPGPGVDFPSHHRRFIFKMLTFVEINTLQPQSEHLYIHCSTSLCNAAFGPSCEPICSRRSKESAYNTLYEGYSVKFVILNHIWMCVCLSRKRCEVCGRDERANEDRGLCWTAGHDQTLNSKWTRSHLTGTFERIWNLNTVK</sequence>
<dbReference type="GeneTree" id="ENSGT00940000163253"/>
<keyword evidence="12" id="KW-0325">Glycoprotein</keyword>
<feature type="domain" description="P-type" evidence="23">
    <location>
        <begin position="397"/>
        <end position="435"/>
    </location>
</feature>
<dbReference type="GO" id="GO:0005886">
    <property type="term" value="C:plasma membrane"/>
    <property type="evidence" value="ECO:0007669"/>
    <property type="project" value="UniProtKB-SubCell"/>
</dbReference>
<feature type="disulfide bond" evidence="19">
    <location>
        <begin position="409"/>
        <end position="424"/>
    </location>
</feature>
<evidence type="ECO:0000256" key="15">
    <source>
        <dbReference type="ARBA" id="ARBA00037545"/>
    </source>
</evidence>
<reference evidence="24" key="2">
    <citation type="submission" date="2025-09" db="UniProtKB">
        <authorList>
            <consortium name="Ensembl"/>
        </authorList>
    </citation>
    <scope>IDENTIFICATION</scope>
</reference>
<feature type="compositionally biased region" description="Pro residues" evidence="20">
    <location>
        <begin position="51"/>
        <end position="68"/>
    </location>
</feature>
<keyword evidence="25" id="KW-1185">Reference proteome</keyword>
<feature type="region of interest" description="Disordered" evidence="20">
    <location>
        <begin position="107"/>
        <end position="280"/>
    </location>
</feature>
<evidence type="ECO:0000256" key="8">
    <source>
        <dbReference type="ARBA" id="ARBA00022989"/>
    </source>
</evidence>
<evidence type="ECO:0000256" key="17">
    <source>
        <dbReference type="ARBA" id="ARBA00042273"/>
    </source>
</evidence>
<feature type="compositionally biased region" description="Pro residues" evidence="20">
    <location>
        <begin position="210"/>
        <end position="221"/>
    </location>
</feature>
<comment type="function">
    <text evidence="15">Component of the zona pellucida, an extracellular matrix surrounding oocytes which mediates sperm binding, induction of the acrosome reaction and prevents post-fertilization polyspermy. The zona pellucida is composed of 3 to 4 glycoproteins, ZP1, ZP2, ZP3, and ZP4. ZP4 may act as a sperm receptor.</text>
</comment>
<dbReference type="PANTHER" id="PTHR23343:SF31">
    <property type="entry name" value="ZONA PELLUCIDA SPERM-BINDING PROTEIN 4"/>
    <property type="match status" value="1"/>
</dbReference>
<evidence type="ECO:0000259" key="22">
    <source>
        <dbReference type="PROSITE" id="PS51034"/>
    </source>
</evidence>
<dbReference type="PROSITE" id="PS51448">
    <property type="entry name" value="P_TREFOIL_2"/>
    <property type="match status" value="1"/>
</dbReference>
<evidence type="ECO:0000256" key="21">
    <source>
        <dbReference type="SAM" id="SignalP"/>
    </source>
</evidence>
<evidence type="ECO:0000256" key="5">
    <source>
        <dbReference type="ARBA" id="ARBA00022530"/>
    </source>
</evidence>
<dbReference type="InterPro" id="IPR001507">
    <property type="entry name" value="ZP_dom"/>
</dbReference>
<evidence type="ECO:0000256" key="11">
    <source>
        <dbReference type="ARBA" id="ARBA00023170"/>
    </source>
</evidence>
<dbReference type="PROSITE" id="PS51034">
    <property type="entry name" value="ZP_2"/>
    <property type="match status" value="1"/>
</dbReference>
<feature type="domain" description="ZP" evidence="22">
    <location>
        <begin position="440"/>
        <end position="727"/>
    </location>
</feature>
<keyword evidence="21" id="KW-0732">Signal</keyword>
<feature type="region of interest" description="Disordered" evidence="20">
    <location>
        <begin position="305"/>
        <end position="392"/>
    </location>
</feature>
<dbReference type="CDD" id="cd00111">
    <property type="entry name" value="Trefoil"/>
    <property type="match status" value="1"/>
</dbReference>
<evidence type="ECO:0000313" key="24">
    <source>
        <dbReference type="Ensembl" id="ENSHCOP00000022311.1"/>
    </source>
</evidence>
<feature type="compositionally biased region" description="Polar residues" evidence="20">
    <location>
        <begin position="318"/>
        <end position="332"/>
    </location>
</feature>
<reference evidence="24" key="1">
    <citation type="submission" date="2025-08" db="UniProtKB">
        <authorList>
            <consortium name="Ensembl"/>
        </authorList>
    </citation>
    <scope>IDENTIFICATION</scope>
</reference>
<feature type="chain" id="PRO_5018732404" description="Zona pellucida sperm-binding protein 4" evidence="21">
    <location>
        <begin position="27"/>
        <end position="805"/>
    </location>
</feature>
<evidence type="ECO:0000256" key="10">
    <source>
        <dbReference type="ARBA" id="ARBA00023157"/>
    </source>
</evidence>
<evidence type="ECO:0000313" key="25">
    <source>
        <dbReference type="Proteomes" id="UP000264820"/>
    </source>
</evidence>
<keyword evidence="6" id="KW-0165">Cleavage on pair of basic residues</keyword>
<keyword evidence="5" id="KW-0272">Extracellular matrix</keyword>
<name>A0A3Q3DWF7_HIPCM</name>
<evidence type="ECO:0000256" key="1">
    <source>
        <dbReference type="ARBA" id="ARBA00004251"/>
    </source>
</evidence>
<organism evidence="24 25">
    <name type="scientific">Hippocampus comes</name>
    <name type="common">Tiger tail seahorse</name>
    <dbReference type="NCBI Taxonomy" id="109280"/>
    <lineage>
        <taxon>Eukaryota</taxon>
        <taxon>Metazoa</taxon>
        <taxon>Chordata</taxon>
        <taxon>Craniata</taxon>
        <taxon>Vertebrata</taxon>
        <taxon>Euteleostomi</taxon>
        <taxon>Actinopterygii</taxon>
        <taxon>Neopterygii</taxon>
        <taxon>Teleostei</taxon>
        <taxon>Neoteleostei</taxon>
        <taxon>Acanthomorphata</taxon>
        <taxon>Syngnathiaria</taxon>
        <taxon>Syngnathiformes</taxon>
        <taxon>Syngnathoidei</taxon>
        <taxon>Syngnathidae</taxon>
        <taxon>Hippocampus</taxon>
    </lineage>
</organism>
<comment type="caution">
    <text evidence="19">Lacks conserved residue(s) required for the propagation of feature annotation.</text>
</comment>
<dbReference type="SMART" id="SM00018">
    <property type="entry name" value="PD"/>
    <property type="match status" value="1"/>
</dbReference>
<evidence type="ECO:0000256" key="18">
    <source>
        <dbReference type="ARBA" id="ARBA00042573"/>
    </source>
</evidence>
<dbReference type="InterPro" id="IPR042235">
    <property type="entry name" value="ZP-C_dom"/>
</dbReference>
<evidence type="ECO:0000256" key="4">
    <source>
        <dbReference type="ARBA" id="ARBA00022525"/>
    </source>
</evidence>
<dbReference type="GO" id="GO:0035805">
    <property type="term" value="C:egg coat"/>
    <property type="evidence" value="ECO:0007669"/>
    <property type="project" value="UniProtKB-SubCell"/>
</dbReference>
<feature type="compositionally biased region" description="Pro residues" evidence="20">
    <location>
        <begin position="141"/>
        <end position="152"/>
    </location>
</feature>
<protein>
    <recommendedName>
        <fullName evidence="16">Zona pellucida sperm-binding protein 4</fullName>
    </recommendedName>
    <alternativeName>
        <fullName evidence="18">Zona pellucida glycoprotein 4</fullName>
    </alternativeName>
    <alternativeName>
        <fullName evidence="17">Zona pellucida protein B</fullName>
    </alternativeName>
</protein>
<feature type="compositionally biased region" description="Pro residues" evidence="20">
    <location>
        <begin position="176"/>
        <end position="193"/>
    </location>
</feature>
<keyword evidence="3" id="KW-1003">Cell membrane</keyword>
<dbReference type="InterPro" id="IPR044913">
    <property type="entry name" value="P_trefoil_dom_sf"/>
</dbReference>
<evidence type="ECO:0000256" key="9">
    <source>
        <dbReference type="ARBA" id="ARBA00023136"/>
    </source>
</evidence>
<dbReference type="GO" id="GO:0032190">
    <property type="term" value="F:acrosin binding"/>
    <property type="evidence" value="ECO:0007669"/>
    <property type="project" value="TreeGrafter"/>
</dbReference>
<feature type="compositionally biased region" description="Pro residues" evidence="20">
    <location>
        <begin position="264"/>
        <end position="275"/>
    </location>
</feature>
<dbReference type="STRING" id="109280.ENSHCOP00000022311"/>
<evidence type="ECO:0000256" key="14">
    <source>
        <dbReference type="ARBA" id="ARBA00024183"/>
    </source>
</evidence>
<dbReference type="SMART" id="SM00241">
    <property type="entry name" value="ZP"/>
    <property type="match status" value="1"/>
</dbReference>
<dbReference type="GO" id="GO:0060468">
    <property type="term" value="P:prevention of polyspermy"/>
    <property type="evidence" value="ECO:0007669"/>
    <property type="project" value="TreeGrafter"/>
</dbReference>
<evidence type="ECO:0000256" key="7">
    <source>
        <dbReference type="ARBA" id="ARBA00022692"/>
    </source>
</evidence>
<dbReference type="AlphaFoldDB" id="A0A3Q3DWF7"/>
<proteinExistence type="inferred from homology"/>
<keyword evidence="7" id="KW-0812">Transmembrane</keyword>
<dbReference type="InterPro" id="IPR051148">
    <property type="entry name" value="Zona_Pellucida_Domain_gp"/>
</dbReference>
<keyword evidence="11" id="KW-0675">Receptor</keyword>
<feature type="disulfide bond" evidence="19">
    <location>
        <begin position="399"/>
        <end position="425"/>
    </location>
</feature>
<dbReference type="Pfam" id="PF00100">
    <property type="entry name" value="Zona_pellucida"/>
    <property type="match status" value="1"/>
</dbReference>